<evidence type="ECO:0000313" key="1">
    <source>
        <dbReference type="EMBL" id="GBP34968.1"/>
    </source>
</evidence>
<dbReference type="AlphaFoldDB" id="A0A4C1V7W4"/>
<keyword evidence="2" id="KW-1185">Reference proteome</keyword>
<proteinExistence type="predicted"/>
<sequence>MNRVIIRDSLLKGNETEPFLKRLIAGDQNGLLTRTSEKDPGRSSLEKGFVLDYRGYYTQLRVESRSRISYTVGSVESVFLEKAGDTFVASIDTPDRVCTASPALRVRAKTPTRNSVARIRITMLMHNRVKRRTVRSLKATIDSGVTRRRRRPHDTIGTSAPRALHAADWRHRRGALCFMVGGGLAEMIL</sequence>
<accession>A0A4C1V7W4</accession>
<comment type="caution">
    <text evidence="1">The sequence shown here is derived from an EMBL/GenBank/DDBJ whole genome shotgun (WGS) entry which is preliminary data.</text>
</comment>
<evidence type="ECO:0000313" key="2">
    <source>
        <dbReference type="Proteomes" id="UP000299102"/>
    </source>
</evidence>
<gene>
    <name evidence="1" type="ORF">EVAR_28433_1</name>
</gene>
<protein>
    <submittedName>
        <fullName evidence="1">Uncharacterized protein</fullName>
    </submittedName>
</protein>
<dbReference type="Proteomes" id="UP000299102">
    <property type="component" value="Unassembled WGS sequence"/>
</dbReference>
<name>A0A4C1V7W4_EUMVA</name>
<dbReference type="EMBL" id="BGZK01000297">
    <property type="protein sequence ID" value="GBP34968.1"/>
    <property type="molecule type" value="Genomic_DNA"/>
</dbReference>
<organism evidence="1 2">
    <name type="scientific">Eumeta variegata</name>
    <name type="common">Bagworm moth</name>
    <name type="synonym">Eumeta japonica</name>
    <dbReference type="NCBI Taxonomy" id="151549"/>
    <lineage>
        <taxon>Eukaryota</taxon>
        <taxon>Metazoa</taxon>
        <taxon>Ecdysozoa</taxon>
        <taxon>Arthropoda</taxon>
        <taxon>Hexapoda</taxon>
        <taxon>Insecta</taxon>
        <taxon>Pterygota</taxon>
        <taxon>Neoptera</taxon>
        <taxon>Endopterygota</taxon>
        <taxon>Lepidoptera</taxon>
        <taxon>Glossata</taxon>
        <taxon>Ditrysia</taxon>
        <taxon>Tineoidea</taxon>
        <taxon>Psychidae</taxon>
        <taxon>Oiketicinae</taxon>
        <taxon>Eumeta</taxon>
    </lineage>
</organism>
<reference evidence="1 2" key="1">
    <citation type="journal article" date="2019" name="Commun. Biol.">
        <title>The bagworm genome reveals a unique fibroin gene that provides high tensile strength.</title>
        <authorList>
            <person name="Kono N."/>
            <person name="Nakamura H."/>
            <person name="Ohtoshi R."/>
            <person name="Tomita M."/>
            <person name="Numata K."/>
            <person name="Arakawa K."/>
        </authorList>
    </citation>
    <scope>NUCLEOTIDE SEQUENCE [LARGE SCALE GENOMIC DNA]</scope>
</reference>